<dbReference type="InterPro" id="IPR041542">
    <property type="entry name" value="GH43_C2"/>
</dbReference>
<evidence type="ECO:0000256" key="2">
    <source>
        <dbReference type="ARBA" id="ARBA00022801"/>
    </source>
</evidence>
<evidence type="ECO:0000256" key="1">
    <source>
        <dbReference type="ARBA" id="ARBA00009865"/>
    </source>
</evidence>
<dbReference type="RefSeq" id="WP_018374122.1">
    <property type="nucleotide sequence ID" value="NZ_LT906439.1"/>
</dbReference>
<keyword evidence="3 6" id="KW-0326">Glycosidase</keyword>
<dbReference type="STRING" id="1123308.GCA_000380085_01590"/>
<dbReference type="CDD" id="cd18617">
    <property type="entry name" value="GH43_XynB-like"/>
    <property type="match status" value="1"/>
</dbReference>
<dbReference type="SUPFAM" id="SSF75005">
    <property type="entry name" value="Arabinanase/levansucrase/invertase"/>
    <property type="match status" value="1"/>
</dbReference>
<name>A0A239T073_9STRE</name>
<dbReference type="AlphaFoldDB" id="A0A239T073"/>
<dbReference type="InterPro" id="IPR006710">
    <property type="entry name" value="Glyco_hydro_43"/>
</dbReference>
<feature type="site" description="Important for catalytic activity, responsible for pKa modulation of the active site Glu and correct orientation of both the proton donor and substrate" evidence="5">
    <location>
        <position position="128"/>
    </location>
</feature>
<feature type="active site" description="Proton acceptor" evidence="4">
    <location>
        <position position="17"/>
    </location>
</feature>
<dbReference type="PANTHER" id="PTHR42812:SF12">
    <property type="entry name" value="BETA-XYLOSIDASE-RELATED"/>
    <property type="match status" value="1"/>
</dbReference>
<dbReference type="EC" id="3.2.1.37" evidence="8"/>
<dbReference type="KEGG" id="smen:SAMEA4412692_2146"/>
<keyword evidence="9" id="KW-1185">Reference proteome</keyword>
<comment type="similarity">
    <text evidence="1 6">Belongs to the glycosyl hydrolase 43 family.</text>
</comment>
<dbReference type="InterPro" id="IPR023296">
    <property type="entry name" value="Glyco_hydro_beta-prop_sf"/>
</dbReference>
<dbReference type="Proteomes" id="UP000215185">
    <property type="component" value="Chromosome 1"/>
</dbReference>
<gene>
    <name evidence="8" type="primary">xynB</name>
    <name evidence="8" type="ORF">SAMEA4412692_02146</name>
</gene>
<evidence type="ECO:0000256" key="3">
    <source>
        <dbReference type="ARBA" id="ARBA00023295"/>
    </source>
</evidence>
<dbReference type="Pfam" id="PF17851">
    <property type="entry name" value="GH43_C2"/>
    <property type="match status" value="1"/>
</dbReference>
<feature type="domain" description="Beta-xylosidase C-terminal Concanavalin A-like" evidence="7">
    <location>
        <begin position="326"/>
        <end position="499"/>
    </location>
</feature>
<evidence type="ECO:0000313" key="8">
    <source>
        <dbReference type="EMBL" id="SNU91087.1"/>
    </source>
</evidence>
<dbReference type="GO" id="GO:0005975">
    <property type="term" value="P:carbohydrate metabolic process"/>
    <property type="evidence" value="ECO:0007669"/>
    <property type="project" value="InterPro"/>
</dbReference>
<evidence type="ECO:0000256" key="5">
    <source>
        <dbReference type="PIRSR" id="PIRSR606710-2"/>
    </source>
</evidence>
<proteinExistence type="inferred from homology"/>
<dbReference type="EMBL" id="LT906439">
    <property type="protein sequence ID" value="SNU91087.1"/>
    <property type="molecule type" value="Genomic_DNA"/>
</dbReference>
<dbReference type="OrthoDB" id="9801455at2"/>
<protein>
    <submittedName>
        <fullName evidence="8">Beta-xylosidase</fullName>
        <ecNumber evidence="8">3.2.1.37</ecNumber>
    </submittedName>
</protein>
<feature type="active site" description="Proton donor" evidence="4">
    <location>
        <position position="182"/>
    </location>
</feature>
<sequence>MTVTHYQNPILRGMYPDPSIVRVEDTYYLVNSTFEYYPGIAISKSKDLLNWEKMPSVAVEHSQADLRQSKSNEGIFAVCIRYHDEHFYVITTNFAEWKNFIIRGKLDKTGNQIIWEKDRVEVDFAGIDPDLYFEDGRTYVQFTGYLESGQKALQQIEINLETGKILRGPKVLTLGTGGRDVEGPHILKRNNYYYLLAAEGGTGMGHMITMFRSKNLWGPYDEAAPENPLFTNRDRANQALQNIGHADLFQDTAGNWWLTCLGTRPASVGFVNFTNIGRETLLYPVDWSGDWPIINKGLPSLEVDLTGFPEHAKTLTAPQNIAPFIDTFDTDTLHPEWVSLRDSLADRLTLGGGKLSLTGFTARLDQLTNPSFLALRQTEHEEHFTVELDTESSATNAGSFGLAVIINSDHYASLTIKANSQTGYDLIKQVRVLDLEIETIIGHSSDLPTSFSLENTVASKTFVANFADGSNIDFDVHAMHFSNEAIAALNTGDFYGIYVLDDAVMTISQARRTPI</sequence>
<dbReference type="InterPro" id="IPR013320">
    <property type="entry name" value="ConA-like_dom_sf"/>
</dbReference>
<reference evidence="8 9" key="1">
    <citation type="submission" date="2017-06" db="EMBL/GenBank/DDBJ databases">
        <authorList>
            <consortium name="Pathogen Informatics"/>
        </authorList>
    </citation>
    <scope>NUCLEOTIDE SEQUENCE [LARGE SCALE GENOMIC DNA]</scope>
    <source>
        <strain evidence="8 9">NCTC13788</strain>
    </source>
</reference>
<dbReference type="InterPro" id="IPR051795">
    <property type="entry name" value="Glycosyl_Hydrlase_43"/>
</dbReference>
<evidence type="ECO:0000256" key="6">
    <source>
        <dbReference type="RuleBase" id="RU361187"/>
    </source>
</evidence>
<dbReference type="SUPFAM" id="SSF49899">
    <property type="entry name" value="Concanavalin A-like lectins/glucanases"/>
    <property type="match status" value="1"/>
</dbReference>
<dbReference type="PANTHER" id="PTHR42812">
    <property type="entry name" value="BETA-XYLOSIDASE"/>
    <property type="match status" value="1"/>
</dbReference>
<dbReference type="eggNOG" id="COG3507">
    <property type="taxonomic scope" value="Bacteria"/>
</dbReference>
<dbReference type="GO" id="GO:0009044">
    <property type="term" value="F:xylan 1,4-beta-xylosidase activity"/>
    <property type="evidence" value="ECO:0007669"/>
    <property type="project" value="UniProtKB-EC"/>
</dbReference>
<dbReference type="Pfam" id="PF04616">
    <property type="entry name" value="Glyco_hydro_43"/>
    <property type="match status" value="1"/>
</dbReference>
<dbReference type="Gene3D" id="2.60.120.200">
    <property type="match status" value="1"/>
</dbReference>
<organism evidence="8 9">
    <name type="scientific">Streptococcus merionis</name>
    <dbReference type="NCBI Taxonomy" id="400065"/>
    <lineage>
        <taxon>Bacteria</taxon>
        <taxon>Bacillati</taxon>
        <taxon>Bacillota</taxon>
        <taxon>Bacilli</taxon>
        <taxon>Lactobacillales</taxon>
        <taxon>Streptococcaceae</taxon>
        <taxon>Streptococcus</taxon>
    </lineage>
</organism>
<evidence type="ECO:0000256" key="4">
    <source>
        <dbReference type="PIRSR" id="PIRSR606710-1"/>
    </source>
</evidence>
<evidence type="ECO:0000259" key="7">
    <source>
        <dbReference type="Pfam" id="PF17851"/>
    </source>
</evidence>
<dbReference type="Gene3D" id="2.115.10.20">
    <property type="entry name" value="Glycosyl hydrolase domain, family 43"/>
    <property type="match status" value="1"/>
</dbReference>
<evidence type="ECO:0000313" key="9">
    <source>
        <dbReference type="Proteomes" id="UP000215185"/>
    </source>
</evidence>
<keyword evidence="2 6" id="KW-0378">Hydrolase</keyword>
<accession>A0A239T073</accession>